<evidence type="ECO:0000313" key="4">
    <source>
        <dbReference type="Proteomes" id="UP001163046"/>
    </source>
</evidence>
<gene>
    <name evidence="3" type="ORF">OS493_001332</name>
</gene>
<accession>A0A9X0D5U7</accession>
<dbReference type="InterPro" id="IPR036612">
    <property type="entry name" value="KH_dom_type_1_sf"/>
</dbReference>
<dbReference type="PROSITE" id="PS50084">
    <property type="entry name" value="KH_TYPE_1"/>
    <property type="match status" value="1"/>
</dbReference>
<dbReference type="EMBL" id="MU825873">
    <property type="protein sequence ID" value="KAJ7387975.1"/>
    <property type="molecule type" value="Genomic_DNA"/>
</dbReference>
<sequence>MVLSGEDSPSQGSWKKLDFIPEKYMGQVIGKYRRSLDKIENITGATLKVFERNVYIKGSIESQKRAIREIKDIVNLETKRPNHSVRFVHVDTTQLELDHEFELWHRTTYKCL</sequence>
<keyword evidence="1" id="KW-0694">RNA-binding</keyword>
<dbReference type="GO" id="GO:0003723">
    <property type="term" value="F:RNA binding"/>
    <property type="evidence" value="ECO:0007669"/>
    <property type="project" value="UniProtKB-UniRule"/>
</dbReference>
<evidence type="ECO:0000313" key="3">
    <source>
        <dbReference type="EMBL" id="KAJ7387975.1"/>
    </source>
</evidence>
<dbReference type="Gene3D" id="3.30.1370.10">
    <property type="entry name" value="K Homology domain, type 1"/>
    <property type="match status" value="1"/>
</dbReference>
<dbReference type="InterPro" id="IPR004088">
    <property type="entry name" value="KH_dom_type_1"/>
</dbReference>
<dbReference type="Proteomes" id="UP001163046">
    <property type="component" value="Unassembled WGS sequence"/>
</dbReference>
<evidence type="ECO:0000259" key="2">
    <source>
        <dbReference type="SMART" id="SM00322"/>
    </source>
</evidence>
<keyword evidence="4" id="KW-1185">Reference proteome</keyword>
<feature type="domain" description="K Homology" evidence="2">
    <location>
        <begin position="13"/>
        <end position="75"/>
    </location>
</feature>
<reference evidence="3" key="1">
    <citation type="submission" date="2023-01" db="EMBL/GenBank/DDBJ databases">
        <title>Genome assembly of the deep-sea coral Lophelia pertusa.</title>
        <authorList>
            <person name="Herrera S."/>
            <person name="Cordes E."/>
        </authorList>
    </citation>
    <scope>NUCLEOTIDE SEQUENCE</scope>
    <source>
        <strain evidence="3">USNM1676648</strain>
        <tissue evidence="3">Polyp</tissue>
    </source>
</reference>
<protein>
    <recommendedName>
        <fullName evidence="2">K Homology domain-containing protein</fullName>
    </recommendedName>
</protein>
<dbReference type="CDD" id="cd00105">
    <property type="entry name" value="KH-I"/>
    <property type="match status" value="1"/>
</dbReference>
<dbReference type="OrthoDB" id="10523341at2759"/>
<dbReference type="SMART" id="SM00322">
    <property type="entry name" value="KH"/>
    <property type="match status" value="1"/>
</dbReference>
<name>A0A9X0D5U7_9CNID</name>
<comment type="caution">
    <text evidence="3">The sequence shown here is derived from an EMBL/GenBank/DDBJ whole genome shotgun (WGS) entry which is preliminary data.</text>
</comment>
<evidence type="ECO:0000256" key="1">
    <source>
        <dbReference type="PROSITE-ProRule" id="PRU00117"/>
    </source>
</evidence>
<dbReference type="InterPro" id="IPR004087">
    <property type="entry name" value="KH_dom"/>
</dbReference>
<proteinExistence type="predicted"/>
<organism evidence="3 4">
    <name type="scientific">Desmophyllum pertusum</name>
    <dbReference type="NCBI Taxonomy" id="174260"/>
    <lineage>
        <taxon>Eukaryota</taxon>
        <taxon>Metazoa</taxon>
        <taxon>Cnidaria</taxon>
        <taxon>Anthozoa</taxon>
        <taxon>Hexacorallia</taxon>
        <taxon>Scleractinia</taxon>
        <taxon>Caryophylliina</taxon>
        <taxon>Caryophylliidae</taxon>
        <taxon>Desmophyllum</taxon>
    </lineage>
</organism>
<dbReference type="Pfam" id="PF00013">
    <property type="entry name" value="KH_1"/>
    <property type="match status" value="1"/>
</dbReference>
<dbReference type="AlphaFoldDB" id="A0A9X0D5U7"/>
<dbReference type="SUPFAM" id="SSF54791">
    <property type="entry name" value="Eukaryotic type KH-domain (KH-domain type I)"/>
    <property type="match status" value="1"/>
</dbReference>